<dbReference type="RefSeq" id="WP_085019158.1">
    <property type="nucleotide sequence ID" value="NZ_BMHD01000001.1"/>
</dbReference>
<dbReference type="GO" id="GO:0000179">
    <property type="term" value="F:rRNA (adenine-N6,N6-)-dimethyltransferase activity"/>
    <property type="evidence" value="ECO:0007669"/>
    <property type="project" value="InterPro"/>
</dbReference>
<dbReference type="KEGG" id="cphy:B5808_07245"/>
<sequence>MARDPEHAITFGQAVDAYDRGRPGYPAEALDLIVESASSRLRRRIVDVVDVGAGTGKLTSALAARFDRVRAVEPDDAMRARLLANVPGVTAFPGTAESIPLPDADTDLVTVAQAWHWVDPVRATAEVARVLRPGGTLALVWNIRDERVPWVRDLGELMGASPGVDENDSADPPLPGPLLRYDHVELPFSTSLTREQLTDLVFSRSYVIALDDERKADLRTRLRDFLDATPELTGERIELPYVTRVTLAAE</sequence>
<dbReference type="CDD" id="cd02440">
    <property type="entry name" value="AdoMet_MTases"/>
    <property type="match status" value="1"/>
</dbReference>
<dbReference type="InterPro" id="IPR013216">
    <property type="entry name" value="Methyltransf_11"/>
</dbReference>
<evidence type="ECO:0000256" key="3">
    <source>
        <dbReference type="ARBA" id="ARBA00022679"/>
    </source>
</evidence>
<evidence type="ECO:0000256" key="2">
    <source>
        <dbReference type="ARBA" id="ARBA00022603"/>
    </source>
</evidence>
<name>A0A1X9LT05_9MICO</name>
<gene>
    <name evidence="4" type="ORF">B5808_07245</name>
</gene>
<dbReference type="InterPro" id="IPR020596">
    <property type="entry name" value="rRNA_Ade_Mease_Trfase_CS"/>
</dbReference>
<dbReference type="EMBL" id="CP020715">
    <property type="protein sequence ID" value="ARJ05020.1"/>
    <property type="molecule type" value="Genomic_DNA"/>
</dbReference>
<dbReference type="AlphaFoldDB" id="A0A1X9LT05"/>
<dbReference type="PANTHER" id="PTHR44942">
    <property type="entry name" value="METHYLTRANSF_11 DOMAIN-CONTAINING PROTEIN"/>
    <property type="match status" value="1"/>
</dbReference>
<dbReference type="PANTHER" id="PTHR44942:SF4">
    <property type="entry name" value="METHYLTRANSFERASE TYPE 11 DOMAIN-CONTAINING PROTEIN"/>
    <property type="match status" value="1"/>
</dbReference>
<dbReference type="Gene3D" id="3.40.50.150">
    <property type="entry name" value="Vaccinia Virus protein VP39"/>
    <property type="match status" value="1"/>
</dbReference>
<protein>
    <submittedName>
        <fullName evidence="4">Uncharacterized protein</fullName>
    </submittedName>
</protein>
<keyword evidence="3" id="KW-0808">Transferase</keyword>
<dbReference type="Proteomes" id="UP000192775">
    <property type="component" value="Chromosome"/>
</dbReference>
<accession>A0A1X9LT05</accession>
<dbReference type="SUPFAM" id="SSF53335">
    <property type="entry name" value="S-adenosyl-L-methionine-dependent methyltransferases"/>
    <property type="match status" value="1"/>
</dbReference>
<reference evidence="4 5" key="1">
    <citation type="submission" date="2017-04" db="EMBL/GenBank/DDBJ databases">
        <authorList>
            <person name="Afonso C.L."/>
            <person name="Miller P.J."/>
            <person name="Scott M.A."/>
            <person name="Spackman E."/>
            <person name="Goraichik I."/>
            <person name="Dimitrov K.M."/>
            <person name="Suarez D.L."/>
            <person name="Swayne D.E."/>
        </authorList>
    </citation>
    <scope>NUCLEOTIDE SEQUENCE [LARGE SCALE GENOMIC DNA]</scope>
    <source>
        <strain evidence="5">XA(T)</strain>
    </source>
</reference>
<keyword evidence="5" id="KW-1185">Reference proteome</keyword>
<evidence type="ECO:0000256" key="1">
    <source>
        <dbReference type="ARBA" id="ARBA00008361"/>
    </source>
</evidence>
<dbReference type="STRING" id="1619308.B5808_07245"/>
<keyword evidence="2" id="KW-0489">Methyltransferase</keyword>
<comment type="similarity">
    <text evidence="1">Belongs to the methyltransferase superfamily.</text>
</comment>
<dbReference type="InterPro" id="IPR029063">
    <property type="entry name" value="SAM-dependent_MTases_sf"/>
</dbReference>
<evidence type="ECO:0000313" key="4">
    <source>
        <dbReference type="EMBL" id="ARJ05020.1"/>
    </source>
</evidence>
<dbReference type="PROSITE" id="PS01131">
    <property type="entry name" value="RRNA_A_DIMETH"/>
    <property type="match status" value="1"/>
</dbReference>
<evidence type="ECO:0000313" key="5">
    <source>
        <dbReference type="Proteomes" id="UP000192775"/>
    </source>
</evidence>
<organism evidence="4 5">
    <name type="scientific">Cnuibacter physcomitrellae</name>
    <dbReference type="NCBI Taxonomy" id="1619308"/>
    <lineage>
        <taxon>Bacteria</taxon>
        <taxon>Bacillati</taxon>
        <taxon>Actinomycetota</taxon>
        <taxon>Actinomycetes</taxon>
        <taxon>Micrococcales</taxon>
        <taxon>Microbacteriaceae</taxon>
        <taxon>Cnuibacter</taxon>
    </lineage>
</organism>
<dbReference type="InterPro" id="IPR051052">
    <property type="entry name" value="Diverse_substrate_MTase"/>
</dbReference>
<proteinExistence type="inferred from homology"/>
<dbReference type="Pfam" id="PF08241">
    <property type="entry name" value="Methyltransf_11"/>
    <property type="match status" value="1"/>
</dbReference>